<gene>
    <name evidence="1" type="ORF">FA13DRAFT_1737360</name>
</gene>
<sequence>MLKLIPCGLSSLPNLVVSDAHSIARECYIRIITFSHVSSLRSLGTKARTMEGTQPNHRDIYLTVALIVKRCKYDPL</sequence>
<dbReference type="Proteomes" id="UP000298030">
    <property type="component" value="Unassembled WGS sequence"/>
</dbReference>
<evidence type="ECO:0000313" key="2">
    <source>
        <dbReference type="Proteomes" id="UP000298030"/>
    </source>
</evidence>
<protein>
    <submittedName>
        <fullName evidence="1">Uncharacterized protein</fullName>
    </submittedName>
</protein>
<name>A0A4Y7SYX5_COPMI</name>
<keyword evidence="2" id="KW-1185">Reference proteome</keyword>
<dbReference type="AlphaFoldDB" id="A0A4Y7SYX5"/>
<proteinExistence type="predicted"/>
<organism evidence="1 2">
    <name type="scientific">Coprinellus micaceus</name>
    <name type="common">Glistening ink-cap mushroom</name>
    <name type="synonym">Coprinus micaceus</name>
    <dbReference type="NCBI Taxonomy" id="71717"/>
    <lineage>
        <taxon>Eukaryota</taxon>
        <taxon>Fungi</taxon>
        <taxon>Dikarya</taxon>
        <taxon>Basidiomycota</taxon>
        <taxon>Agaricomycotina</taxon>
        <taxon>Agaricomycetes</taxon>
        <taxon>Agaricomycetidae</taxon>
        <taxon>Agaricales</taxon>
        <taxon>Agaricineae</taxon>
        <taxon>Psathyrellaceae</taxon>
        <taxon>Coprinellus</taxon>
    </lineage>
</organism>
<accession>A0A4Y7SYX5</accession>
<comment type="caution">
    <text evidence="1">The sequence shown here is derived from an EMBL/GenBank/DDBJ whole genome shotgun (WGS) entry which is preliminary data.</text>
</comment>
<reference evidence="1 2" key="1">
    <citation type="journal article" date="2019" name="Nat. Ecol. Evol.">
        <title>Megaphylogeny resolves global patterns of mushroom evolution.</title>
        <authorList>
            <person name="Varga T."/>
            <person name="Krizsan K."/>
            <person name="Foldi C."/>
            <person name="Dima B."/>
            <person name="Sanchez-Garcia M."/>
            <person name="Sanchez-Ramirez S."/>
            <person name="Szollosi G.J."/>
            <person name="Szarkandi J.G."/>
            <person name="Papp V."/>
            <person name="Albert L."/>
            <person name="Andreopoulos W."/>
            <person name="Angelini C."/>
            <person name="Antonin V."/>
            <person name="Barry K.W."/>
            <person name="Bougher N.L."/>
            <person name="Buchanan P."/>
            <person name="Buyck B."/>
            <person name="Bense V."/>
            <person name="Catcheside P."/>
            <person name="Chovatia M."/>
            <person name="Cooper J."/>
            <person name="Damon W."/>
            <person name="Desjardin D."/>
            <person name="Finy P."/>
            <person name="Geml J."/>
            <person name="Haridas S."/>
            <person name="Hughes K."/>
            <person name="Justo A."/>
            <person name="Karasinski D."/>
            <person name="Kautmanova I."/>
            <person name="Kiss B."/>
            <person name="Kocsube S."/>
            <person name="Kotiranta H."/>
            <person name="LaButti K.M."/>
            <person name="Lechner B.E."/>
            <person name="Liimatainen K."/>
            <person name="Lipzen A."/>
            <person name="Lukacs Z."/>
            <person name="Mihaltcheva S."/>
            <person name="Morgado L.N."/>
            <person name="Niskanen T."/>
            <person name="Noordeloos M.E."/>
            <person name="Ohm R.A."/>
            <person name="Ortiz-Santana B."/>
            <person name="Ovrebo C."/>
            <person name="Racz N."/>
            <person name="Riley R."/>
            <person name="Savchenko A."/>
            <person name="Shiryaev A."/>
            <person name="Soop K."/>
            <person name="Spirin V."/>
            <person name="Szebenyi C."/>
            <person name="Tomsovsky M."/>
            <person name="Tulloss R.E."/>
            <person name="Uehling J."/>
            <person name="Grigoriev I.V."/>
            <person name="Vagvolgyi C."/>
            <person name="Papp T."/>
            <person name="Martin F.M."/>
            <person name="Miettinen O."/>
            <person name="Hibbett D.S."/>
            <person name="Nagy L.G."/>
        </authorList>
    </citation>
    <scope>NUCLEOTIDE SEQUENCE [LARGE SCALE GENOMIC DNA]</scope>
    <source>
        <strain evidence="1 2">FP101781</strain>
    </source>
</reference>
<dbReference type="EMBL" id="QPFP01000048">
    <property type="protein sequence ID" value="TEB26429.1"/>
    <property type="molecule type" value="Genomic_DNA"/>
</dbReference>
<evidence type="ECO:0000313" key="1">
    <source>
        <dbReference type="EMBL" id="TEB26429.1"/>
    </source>
</evidence>